<dbReference type="OrthoDB" id="143770at2"/>
<dbReference type="AlphaFoldDB" id="A0A1M6P2F0"/>
<dbReference type="Gene3D" id="3.30.465.10">
    <property type="match status" value="1"/>
</dbReference>
<accession>A0A1M6P2F0</accession>
<comment type="similarity">
    <text evidence="1">Belongs to the oxygen-dependent FAD-linked oxidoreductase family.</text>
</comment>
<dbReference type="InterPro" id="IPR016169">
    <property type="entry name" value="FAD-bd_PCMH_sub2"/>
</dbReference>
<protein>
    <submittedName>
        <fullName evidence="5">FAD/FMN-containing dehydrogenase</fullName>
    </submittedName>
</protein>
<gene>
    <name evidence="5" type="ORF">SAMN02745194_03990</name>
</gene>
<dbReference type="InterPro" id="IPR036318">
    <property type="entry name" value="FAD-bd_PCMH-like_sf"/>
</dbReference>
<reference evidence="5 6" key="1">
    <citation type="submission" date="2016-11" db="EMBL/GenBank/DDBJ databases">
        <authorList>
            <person name="Jaros S."/>
            <person name="Januszkiewicz K."/>
            <person name="Wedrychowicz H."/>
        </authorList>
    </citation>
    <scope>NUCLEOTIDE SEQUENCE [LARGE SCALE GENOMIC DNA]</scope>
    <source>
        <strain evidence="5 6">DSM 14916</strain>
    </source>
</reference>
<keyword evidence="6" id="KW-1185">Reference proteome</keyword>
<dbReference type="Pfam" id="PF01565">
    <property type="entry name" value="FAD_binding_4"/>
    <property type="match status" value="1"/>
</dbReference>
<dbReference type="PROSITE" id="PS51387">
    <property type="entry name" value="FAD_PCMH"/>
    <property type="match status" value="1"/>
</dbReference>
<dbReference type="GO" id="GO:0016491">
    <property type="term" value="F:oxidoreductase activity"/>
    <property type="evidence" value="ECO:0007669"/>
    <property type="project" value="UniProtKB-KW"/>
</dbReference>
<feature type="domain" description="FAD-binding PCMH-type" evidence="4">
    <location>
        <begin position="12"/>
        <end position="186"/>
    </location>
</feature>
<keyword evidence="3" id="KW-0560">Oxidoreductase</keyword>
<evidence type="ECO:0000256" key="1">
    <source>
        <dbReference type="ARBA" id="ARBA00005466"/>
    </source>
</evidence>
<evidence type="ECO:0000259" key="4">
    <source>
        <dbReference type="PROSITE" id="PS51387"/>
    </source>
</evidence>
<dbReference type="EMBL" id="FQZF01000028">
    <property type="protein sequence ID" value="SHK02063.1"/>
    <property type="molecule type" value="Genomic_DNA"/>
</dbReference>
<evidence type="ECO:0000256" key="3">
    <source>
        <dbReference type="ARBA" id="ARBA00023002"/>
    </source>
</evidence>
<name>A0A1M6P2F0_9PROT</name>
<dbReference type="PANTHER" id="PTHR13878">
    <property type="entry name" value="GULONOLACTONE OXIDASE"/>
    <property type="match status" value="1"/>
</dbReference>
<dbReference type="STRING" id="198092.SAMN02745194_03990"/>
<evidence type="ECO:0000256" key="2">
    <source>
        <dbReference type="ARBA" id="ARBA00022827"/>
    </source>
</evidence>
<dbReference type="GO" id="GO:0071949">
    <property type="term" value="F:FAD binding"/>
    <property type="evidence" value="ECO:0007669"/>
    <property type="project" value="InterPro"/>
</dbReference>
<dbReference type="InterPro" id="IPR050432">
    <property type="entry name" value="FAD-linked_Oxidoreductases_BP"/>
</dbReference>
<dbReference type="PANTHER" id="PTHR13878:SF53">
    <property type="entry name" value="CYTOKININ DEHYDROGENASE 6"/>
    <property type="match status" value="1"/>
</dbReference>
<keyword evidence="2" id="KW-0285">Flavoprotein</keyword>
<dbReference type="InterPro" id="IPR006094">
    <property type="entry name" value="Oxid_FAD_bind_N"/>
</dbReference>
<keyword evidence="2" id="KW-0274">FAD</keyword>
<dbReference type="InterPro" id="IPR016166">
    <property type="entry name" value="FAD-bd_PCMH"/>
</dbReference>
<evidence type="ECO:0000313" key="5">
    <source>
        <dbReference type="EMBL" id="SHK02063.1"/>
    </source>
</evidence>
<organism evidence="5 6">
    <name type="scientific">Muricoccus roseus</name>
    <dbReference type="NCBI Taxonomy" id="198092"/>
    <lineage>
        <taxon>Bacteria</taxon>
        <taxon>Pseudomonadati</taxon>
        <taxon>Pseudomonadota</taxon>
        <taxon>Alphaproteobacteria</taxon>
        <taxon>Acetobacterales</taxon>
        <taxon>Roseomonadaceae</taxon>
        <taxon>Muricoccus</taxon>
    </lineage>
</organism>
<sequence>MALRDDMLSWGRAHRALHEVRRPGFAEEAPAMLGGQAPVLAYGMGRSYGDSCLNPGGTLLDMRGLDRWIAFDQEAGLIEVEAGLTLADILEQLHRVAAPGRCWFLPVTPGTKFVTVGGAIANDVHGKNHHTAGCFGHHLISFRLLRSGGTVRRCSPTENADLFAATIGGLGLTGLILSATIQLKPVPSLWMEVEDIRYRDLHAFHALTAESADWDYTVAWVDCLAGGAELGRGIFTRARHAVTDRAPPPPRLAPRLSMPMDAPGFLLNGMTVGAFNALYWRRAPERPIRRIGPYEPVFYPLDAIRGWNRLYGVAGFYQYQCVVPHAASAEAVPALLRAVAEARDASFLAVLKTLGDVRSPGMLSFPMPGVTLALDLPNRGTRTHDLLNRLDAITAGAGGRIYPAKDGRVSPGDFQRGFPNWRDFARHVDPHFSSSFWRRVSAPAGHPTRGDVAPC</sequence>
<proteinExistence type="inferred from homology"/>
<dbReference type="Proteomes" id="UP000184387">
    <property type="component" value="Unassembled WGS sequence"/>
</dbReference>
<evidence type="ECO:0000313" key="6">
    <source>
        <dbReference type="Proteomes" id="UP000184387"/>
    </source>
</evidence>
<dbReference type="SUPFAM" id="SSF56176">
    <property type="entry name" value="FAD-binding/transporter-associated domain-like"/>
    <property type="match status" value="1"/>
</dbReference>